<reference evidence="7" key="1">
    <citation type="journal article" date="2021" name="New Phytol.">
        <title>Evolutionary innovations through gain and loss of genes in the ectomycorrhizal Boletales.</title>
        <authorList>
            <person name="Wu G."/>
            <person name="Miyauchi S."/>
            <person name="Morin E."/>
            <person name="Kuo A."/>
            <person name="Drula E."/>
            <person name="Varga T."/>
            <person name="Kohler A."/>
            <person name="Feng B."/>
            <person name="Cao Y."/>
            <person name="Lipzen A."/>
            <person name="Daum C."/>
            <person name="Hundley H."/>
            <person name="Pangilinan J."/>
            <person name="Johnson J."/>
            <person name="Barry K."/>
            <person name="LaButti K."/>
            <person name="Ng V."/>
            <person name="Ahrendt S."/>
            <person name="Min B."/>
            <person name="Choi I.G."/>
            <person name="Park H."/>
            <person name="Plett J.M."/>
            <person name="Magnuson J."/>
            <person name="Spatafora J.W."/>
            <person name="Nagy L.G."/>
            <person name="Henrissat B."/>
            <person name="Grigoriev I.V."/>
            <person name="Yang Z.L."/>
            <person name="Xu J."/>
            <person name="Martin F.M."/>
        </authorList>
    </citation>
    <scope>NUCLEOTIDE SEQUENCE</scope>
    <source>
        <strain evidence="7">KKN 215</strain>
    </source>
</reference>
<dbReference type="Pfam" id="PF10343">
    <property type="entry name" value="Q_salvage"/>
    <property type="match status" value="1"/>
</dbReference>
<evidence type="ECO:0000256" key="6">
    <source>
        <dbReference type="RuleBase" id="RU365002"/>
    </source>
</evidence>
<dbReference type="Proteomes" id="UP000813824">
    <property type="component" value="Unassembled WGS sequence"/>
</dbReference>
<accession>A0A8K0XKY5</accession>
<dbReference type="PANTHER" id="PTHR21314">
    <property type="entry name" value="QUEUOSINE 5'-PHOSPHATE N-GLYCOSYLASE_HYDROLASE-RELATED"/>
    <property type="match status" value="1"/>
</dbReference>
<proteinExistence type="inferred from homology"/>
<dbReference type="OrthoDB" id="416777at2759"/>
<evidence type="ECO:0000256" key="4">
    <source>
        <dbReference type="ARBA" id="ARBA00035393"/>
    </source>
</evidence>
<comment type="similarity">
    <text evidence="2 6">Belongs to the QNG1 protein family.</text>
</comment>
<keyword evidence="8" id="KW-1185">Reference proteome</keyword>
<dbReference type="InterPro" id="IPR019438">
    <property type="entry name" value="Q_salvage"/>
</dbReference>
<comment type="function">
    <text evidence="6">Catalyzes the hydrolysis of queuosine 5'-phosphate, releasing the nucleobase queuine (q). Is required for salvage of queuine from exogenous queuosine (Q) that is imported and then converted to queuosine 5'-phosphate intracellularly.</text>
</comment>
<protein>
    <recommendedName>
        <fullName evidence="3 6">Queuosine 5'-phosphate N-glycosylase/hydrolase</fullName>
        <ecNumber evidence="6">3.2.2.-</ecNumber>
    </recommendedName>
    <alternativeName>
        <fullName evidence="4 6">Queuosine-nucleotide N-glycosylase/hydrolase</fullName>
    </alternativeName>
</protein>
<gene>
    <name evidence="7" type="ORF">BXZ70DRAFT_559928</name>
</gene>
<name>A0A8K0XKY5_9AGAR</name>
<keyword evidence="1 6" id="KW-0378">Hydrolase</keyword>
<dbReference type="GO" id="GO:0006400">
    <property type="term" value="P:tRNA modification"/>
    <property type="evidence" value="ECO:0007669"/>
    <property type="project" value="TreeGrafter"/>
</dbReference>
<evidence type="ECO:0000256" key="1">
    <source>
        <dbReference type="ARBA" id="ARBA00022801"/>
    </source>
</evidence>
<sequence>MTILPIAKDDDNLQYTSAEVNPVVETANFAFNATNLVTIDEEGVISAAQHIYDRLLSESYTPRSWRTHPLHICPPEPYSAADSRTGTCMNWIFFISSLNFSFWSEKEGHEDRFGILWKEGWGEGLQNEMVHTGYWSLVAALDRALEEGVPITDPAFYSSETRCPPQLLEHIFRPAPQCSERIALFNERVKILREVGTILLTKYEGSFQKLVEDFQRRHDGRGTALQLVKHITETFPSFRDETIYNGRRVFIWKRAQILVAELWAAFYPPSPSEPHPLFPSGAAIHHLTMFADYRVPQILHHLKIITYPPFLLKILRGRVMLETGCREELSIRSASIVAVERVKEAMIQLQGSQRGEGEAEVPISSVLIDFYLWDLAKRVEVGADNITGIKTVPVEPAHRTRSIWY</sequence>
<evidence type="ECO:0000256" key="2">
    <source>
        <dbReference type="ARBA" id="ARBA00035119"/>
    </source>
</evidence>
<dbReference type="AlphaFoldDB" id="A0A8K0XKY5"/>
<evidence type="ECO:0000313" key="8">
    <source>
        <dbReference type="Proteomes" id="UP000813824"/>
    </source>
</evidence>
<dbReference type="GO" id="GO:0016787">
    <property type="term" value="F:hydrolase activity"/>
    <property type="evidence" value="ECO:0007669"/>
    <property type="project" value="UniProtKB-KW"/>
</dbReference>
<dbReference type="EMBL" id="JAEVFJ010000044">
    <property type="protein sequence ID" value="KAH8085422.1"/>
    <property type="molecule type" value="Genomic_DNA"/>
</dbReference>
<evidence type="ECO:0000256" key="5">
    <source>
        <dbReference type="ARBA" id="ARBA00048204"/>
    </source>
</evidence>
<comment type="caution">
    <text evidence="7">The sequence shown here is derived from an EMBL/GenBank/DDBJ whole genome shotgun (WGS) entry which is preliminary data.</text>
</comment>
<organism evidence="7 8">
    <name type="scientific">Cristinia sonorae</name>
    <dbReference type="NCBI Taxonomy" id="1940300"/>
    <lineage>
        <taxon>Eukaryota</taxon>
        <taxon>Fungi</taxon>
        <taxon>Dikarya</taxon>
        <taxon>Basidiomycota</taxon>
        <taxon>Agaricomycotina</taxon>
        <taxon>Agaricomycetes</taxon>
        <taxon>Agaricomycetidae</taxon>
        <taxon>Agaricales</taxon>
        <taxon>Pleurotineae</taxon>
        <taxon>Stephanosporaceae</taxon>
        <taxon>Cristinia</taxon>
    </lineage>
</organism>
<evidence type="ECO:0000256" key="3">
    <source>
        <dbReference type="ARBA" id="ARBA00035306"/>
    </source>
</evidence>
<comment type="catalytic activity">
    <reaction evidence="5 6">
        <text>queuosine 5'-phosphate + H2O = queuine + D-ribose 5-phosphate</text>
        <dbReference type="Rhea" id="RHEA:75387"/>
        <dbReference type="ChEBI" id="CHEBI:15377"/>
        <dbReference type="ChEBI" id="CHEBI:17433"/>
        <dbReference type="ChEBI" id="CHEBI:78346"/>
        <dbReference type="ChEBI" id="CHEBI:194371"/>
    </reaction>
    <physiologicalReaction direction="left-to-right" evidence="5 6">
        <dbReference type="Rhea" id="RHEA:75388"/>
    </physiologicalReaction>
</comment>
<dbReference type="PANTHER" id="PTHR21314:SF0">
    <property type="entry name" value="QUEUOSINE 5'-PHOSPHATE N-GLYCOSYLASE_HYDROLASE"/>
    <property type="match status" value="1"/>
</dbReference>
<dbReference type="EC" id="3.2.2.-" evidence="6"/>
<evidence type="ECO:0000313" key="7">
    <source>
        <dbReference type="EMBL" id="KAH8085422.1"/>
    </source>
</evidence>